<organism evidence="1 2">
    <name type="scientific">Cohnella herbarum</name>
    <dbReference type="NCBI Taxonomy" id="2728023"/>
    <lineage>
        <taxon>Bacteria</taxon>
        <taxon>Bacillati</taxon>
        <taxon>Bacillota</taxon>
        <taxon>Bacilli</taxon>
        <taxon>Bacillales</taxon>
        <taxon>Paenibacillaceae</taxon>
        <taxon>Cohnella</taxon>
    </lineage>
</organism>
<protein>
    <submittedName>
        <fullName evidence="1">Uncharacterized protein</fullName>
    </submittedName>
</protein>
<dbReference type="RefSeq" id="WP_169278216.1">
    <property type="nucleotide sequence ID" value="NZ_CP051680.1"/>
</dbReference>
<name>A0A7Z2VEV1_9BACL</name>
<accession>A0A7Z2VEV1</accession>
<dbReference type="EMBL" id="CP051680">
    <property type="protein sequence ID" value="QJD81911.1"/>
    <property type="molecule type" value="Genomic_DNA"/>
</dbReference>
<keyword evidence="2" id="KW-1185">Reference proteome</keyword>
<reference evidence="1 2" key="1">
    <citation type="submission" date="2020-04" db="EMBL/GenBank/DDBJ databases">
        <title>Genome sequencing of novel species.</title>
        <authorList>
            <person name="Heo J."/>
            <person name="Kim S.-J."/>
            <person name="Kim J.-S."/>
            <person name="Hong S.-B."/>
            <person name="Kwon S.-W."/>
        </authorList>
    </citation>
    <scope>NUCLEOTIDE SEQUENCE [LARGE SCALE GENOMIC DNA]</scope>
    <source>
        <strain evidence="1 2">MFER-1</strain>
    </source>
</reference>
<dbReference type="Proteomes" id="UP000502248">
    <property type="component" value="Chromosome"/>
</dbReference>
<evidence type="ECO:0000313" key="2">
    <source>
        <dbReference type="Proteomes" id="UP000502248"/>
    </source>
</evidence>
<sequence length="678" mass="77308">MTYPTDPVSLPTDWRTYIEAIECDALDGVRPQTEIASIKGGWARVTVRFELPADTRQDDWQLRIIPAFAPTFHWAPHLSPTEEHVIDQHAFRSPALIVHDGSRMLTIVPDPDTLCAMHARGIAGDGPTSPRWYMDLDAAANMLALGMSVTEVKEHVLYVRRPGAEYASGEVRIAFYVMMTEGAEAIANPWRYALSFLWMGWGSRLFAAGQPMSGSLDGYVGHTYNWAFNSWGDAVWQQFELDGREVGAPVFIVNVTQSPNYPGRVNEREFRSIWNQAWFSSLRSAQGLYRYGRRTGNEDYMRRALMAKELALSAPQRNGFFPSVIATRMETVTIDGKEYNRSLGWETKYWGNSNRNPFTFNVQEAPFHLLDMSWTAWLMLVWHEELEPDARLVEYARTYADALIGKQDARGFFPGWLNKETLEPCGVLDDSPETSMSVTFLLKLHELTGDGRYRDSALRAMEAVASSIVAEGRWEDFETYYSCSWYGHDTLLGRRAERNGMYKQCNFSMYWTAEALLACYRATEDEAHLRLGRRVLDELLMTQASWQPPYIHVPALGGFGVMNVDGEWNDARQSLFAELIIRYGQTLGEREYVERGLAAMYASFALMYCPDNPEVKVRWEKSWPFFGEADYGFMMENYGHGGRTSADDDYMGEFTIFDWGNGAAAESYLRMKDRGLVD</sequence>
<dbReference type="GO" id="GO:0005975">
    <property type="term" value="P:carbohydrate metabolic process"/>
    <property type="evidence" value="ECO:0007669"/>
    <property type="project" value="InterPro"/>
</dbReference>
<dbReference type="AlphaFoldDB" id="A0A7Z2VEV1"/>
<evidence type="ECO:0000313" key="1">
    <source>
        <dbReference type="EMBL" id="QJD81911.1"/>
    </source>
</evidence>
<gene>
    <name evidence="1" type="ORF">HH215_01080</name>
</gene>
<dbReference type="InterPro" id="IPR008928">
    <property type="entry name" value="6-hairpin_glycosidase_sf"/>
</dbReference>
<proteinExistence type="predicted"/>
<dbReference type="SUPFAM" id="SSF48208">
    <property type="entry name" value="Six-hairpin glycosidases"/>
    <property type="match status" value="2"/>
</dbReference>
<dbReference type="KEGG" id="cheb:HH215_01080"/>